<name>Q93520_CAEEL</name>
<keyword evidence="4" id="KW-1185">Reference proteome</keyword>
<feature type="compositionally biased region" description="Polar residues" evidence="1">
    <location>
        <begin position="344"/>
        <end position="360"/>
    </location>
</feature>
<evidence type="ECO:0000313" key="5">
    <source>
        <dbReference type="WormBase" id="F16B12.6"/>
    </source>
</evidence>
<feature type="region of interest" description="Disordered" evidence="1">
    <location>
        <begin position="157"/>
        <end position="217"/>
    </location>
</feature>
<feature type="region of interest" description="Disordered" evidence="1">
    <location>
        <begin position="333"/>
        <end position="363"/>
    </location>
</feature>
<feature type="domain" description="DUF7747" evidence="2">
    <location>
        <begin position="950"/>
        <end position="1117"/>
    </location>
</feature>
<dbReference type="AGR" id="WB:WBGene00008882"/>
<dbReference type="FunCoup" id="Q93520">
    <property type="interactions" value="425"/>
</dbReference>
<evidence type="ECO:0000313" key="3">
    <source>
        <dbReference type="EMBL" id="CAB02964.2"/>
    </source>
</evidence>
<dbReference type="OMA" id="RYDALWR"/>
<dbReference type="OrthoDB" id="5801869at2759"/>
<dbReference type="AlphaFoldDB" id="Q93520"/>
<proteinExistence type="evidence at protein level"/>
<dbReference type="eggNOG" id="ENOG502TFXA">
    <property type="taxonomic scope" value="Eukaryota"/>
</dbReference>
<dbReference type="IntAct" id="Q93520">
    <property type="interactions" value="20"/>
</dbReference>
<feature type="domain" description="DUF7747" evidence="2">
    <location>
        <begin position="460"/>
        <end position="629"/>
    </location>
</feature>
<dbReference type="DIP" id="DIP-25822N"/>
<feature type="compositionally biased region" description="Polar residues" evidence="1">
    <location>
        <begin position="73"/>
        <end position="98"/>
    </location>
</feature>
<dbReference type="PANTHER" id="PTHR31824">
    <property type="entry name" value="PROTEIN CBG17809"/>
    <property type="match status" value="1"/>
</dbReference>
<dbReference type="WormBase" id="F16B12.6">
    <property type="protein sequence ID" value="CE32383"/>
    <property type="gene ID" value="WBGene00008882"/>
</dbReference>
<dbReference type="GeneID" id="181520"/>
<dbReference type="PaxDb" id="6239-F16B12.6"/>
<evidence type="ECO:0000313" key="4">
    <source>
        <dbReference type="Proteomes" id="UP000001940"/>
    </source>
</evidence>
<protein>
    <submittedName>
        <fullName evidence="3">AAA domain-containing protein</fullName>
    </submittedName>
</protein>
<dbReference type="CTD" id="181520"/>
<dbReference type="RefSeq" id="NP_510349.2">
    <property type="nucleotide sequence ID" value="NM_077948.6"/>
</dbReference>
<dbReference type="PhylomeDB" id="Q93520"/>
<feature type="domain" description="DUF7747" evidence="2">
    <location>
        <begin position="253"/>
        <end position="423"/>
    </location>
</feature>
<dbReference type="InParanoid" id="Q93520"/>
<evidence type="ECO:0007829" key="6">
    <source>
        <dbReference type="PeptideAtlas" id="Q93520"/>
    </source>
</evidence>
<dbReference type="InterPro" id="IPR056649">
    <property type="entry name" value="DUF7747"/>
</dbReference>
<feature type="domain" description="DUF7747" evidence="2">
    <location>
        <begin position="738"/>
        <end position="903"/>
    </location>
</feature>
<dbReference type="KEGG" id="cel:CELE_F16B12.6"/>
<dbReference type="Pfam" id="PF24927">
    <property type="entry name" value="DUF7747"/>
    <property type="match status" value="4"/>
</dbReference>
<dbReference type="HOGENOM" id="CLU_254869_0_0_1"/>
<dbReference type="STRING" id="6239.F16B12.6.1"/>
<feature type="region of interest" description="Disordered" evidence="1">
    <location>
        <begin position="1"/>
        <end position="99"/>
    </location>
</feature>
<keyword evidence="6" id="KW-1267">Proteomics identification</keyword>
<dbReference type="PANTHER" id="PTHR31824:SF3">
    <property type="entry name" value="AAA DOMAIN-CONTAINING PROTEIN"/>
    <property type="match status" value="1"/>
</dbReference>
<dbReference type="UCSC" id="F16B12.6">
    <property type="organism name" value="c. elegans"/>
</dbReference>
<evidence type="ECO:0000256" key="1">
    <source>
        <dbReference type="SAM" id="MobiDB-lite"/>
    </source>
</evidence>
<dbReference type="Bgee" id="WBGene00008882">
    <property type="expression patterns" value="Expressed in embryo and 4 other cell types or tissues"/>
</dbReference>
<dbReference type="PeptideAtlas" id="Q93520"/>
<dbReference type="Proteomes" id="UP000001940">
    <property type="component" value="Chromosome X"/>
</dbReference>
<accession>Q93520</accession>
<sequence length="1392" mass="158202">MPRRNSTKSAAQPSEETPAGEEKPLPMCPEESAKDTTVQSSRPRRNIRKNTLYDNENYELVNSAPAAPPERTPSVSRTPNRTSAVSEVSTGTDKNSTAMMPDMLKGAKRRKIPPHVAEMMETPVAHRANSNQTPKFDDQLMTDGANLEVAMEFEVPHNDEGPPVLGPSTVFETEPESYRESDEDYSVNDFAHPPDLERHPLSKRRGRPRRPQEQLETNVKLKLTRPASKAQRAPPTEPVAARTATANQRHIKLFEEELDTTPGGESYATVVNGCLTELLRKERIIDLLTNPDEIELIKQAGWFLPRPPRLPPLVTDKVCFAFYVDGSQQKNAKDLSNDDLRPWSVTNDHQNTTGGPNTIKPNVRRHPVARLNGELKTVKHETRLAEYHLTEYSARLPREQRLRKKIFYLTRDNQIFGNVLILYDYVNPGNAPIPVCLPHGNDHLRRAVTDDQDGFDNDLPFEPQRIEGTRGAGVYLRLRPNKLGWAQNKKNLLDYLFNKVDILDELGALNNRLPDLPPLIETVGVFAYFVPACHVVNQIHHAADGLSPWTTNPGAGEGTPTVRVRSTKKNLILDEAHNHFMVSRDQKTPSDYILVETMSTLARCKRVRKRVFYIQQAGAVIHGNVCYTYEFVYDGPLPTFYPPLDAKSYSRWSGGSPLKKPVNSMDMHSHMMVEQDSYDMIPVDDDGIVDVVDVHKEMLVQQEDDQMENLLTYPDTLNNGFDPEFNDDPIDKAENPNAYYDEPRVLSTGHVYLTVRHKKLVTVMDHVLEWIANSNIVEERGVLNDTKPSHPPLVTNSRAYAFFVAGTAIFPHDINRDDFSPWSRNGTPDQPTCYRTKVRKLGVICDPQNSTFLLKENTNYKTCPFHLVYLYSINPKEPRLRKKIYYLMETQSKMVVSHALIMYDYNHEGNIPRLNAGQYKPLTKRSYARTNHMQHDLMNDVSEGEESRDCPFILPAETAADGTFYLQLDDLEFWNDRNRQIQYLVNQSDLVEQLGCLNTKVPDLPPSITGKGTFVFFVNGEEVNFRSLTTDKLTPWSENTCSNPHGITKRPKSSKTPLGFNRHNQLRVCKGNALAVDPIEFQLHIYTATLPRCTRLRKKVVYVQRDGNQYGHGLIMYSYTEPGAVPQPIQKTIQPSTDEWFSSLPSNIREDVFHLLKTAPVNETAKIIHQEHGIHISPNMLFSLKRRELSGSHADNDTFVTEWTGADGAGPSTSAKTETVEEVVIEEQIPKTIMGHEMMIGGDMIVEHIEEVGDVYGQSMMRRNPFLEKSVTTAGFVRGSQRYDALWRIAQKQFGSECIDDTFDSLFRLLYEKNEQRLLQMINETFHVDIFSGDQEIVEEGVEYMQEELVVHPGNHLVGHEELGRHEEHIEHPEVQGHLEHEVIEAPEDPMV</sequence>
<dbReference type="PIR" id="T21012">
    <property type="entry name" value="T21012"/>
</dbReference>
<organism evidence="3 4">
    <name type="scientific">Caenorhabditis elegans</name>
    <dbReference type="NCBI Taxonomy" id="6239"/>
    <lineage>
        <taxon>Eukaryota</taxon>
        <taxon>Metazoa</taxon>
        <taxon>Ecdysozoa</taxon>
        <taxon>Nematoda</taxon>
        <taxon>Chromadorea</taxon>
        <taxon>Rhabditida</taxon>
        <taxon>Rhabditina</taxon>
        <taxon>Rhabditomorpha</taxon>
        <taxon>Rhabditoidea</taxon>
        <taxon>Rhabditidae</taxon>
        <taxon>Peloderinae</taxon>
        <taxon>Caenorhabditis</taxon>
    </lineage>
</organism>
<gene>
    <name evidence="3" type="ORF">CELE_F16B12.6</name>
    <name evidence="3 5" type="ORF">F16B12.6</name>
</gene>
<reference evidence="3 4" key="1">
    <citation type="journal article" date="1998" name="Science">
        <title>Genome sequence of the nematode C. elegans: a platform for investigating biology.</title>
        <authorList>
            <consortium name="The C. elegans sequencing consortium"/>
            <person name="Sulson J.E."/>
            <person name="Waterston R."/>
        </authorList>
    </citation>
    <scope>NUCLEOTIDE SEQUENCE [LARGE SCALE GENOMIC DNA]</scope>
    <source>
        <strain evidence="3 4">Bristol N2</strain>
    </source>
</reference>
<evidence type="ECO:0000259" key="2">
    <source>
        <dbReference type="Pfam" id="PF24927"/>
    </source>
</evidence>
<dbReference type="EMBL" id="BX284606">
    <property type="protein sequence ID" value="CAB02964.2"/>
    <property type="molecule type" value="Genomic_DNA"/>
</dbReference>